<gene>
    <name evidence="2" type="ORF">MAE01_02240</name>
</gene>
<evidence type="ECO:0000259" key="1">
    <source>
        <dbReference type="Pfam" id="PF03372"/>
    </source>
</evidence>
<accession>A0A511AA37</accession>
<dbReference type="Gene3D" id="3.60.10.10">
    <property type="entry name" value="Endonuclease/exonuclease/phosphatase"/>
    <property type="match status" value="1"/>
</dbReference>
<sequence length="214" mass="23327">MEVARDALGPSYRYVGHGRGADGAGEGCPIVYDAERLRLLEWTQLALSDKPHVAGSSSWGNWLPRVVVRAVFRDATTGAEFVVLNTHLDPFSSRSRVRSAEQIRRWAMRERVPAIVSADLNSDPESATVAAMLETGALRDAWNAASSRLTPEWGTYARYRAPRRGGRRIDAIMVSEDVQVDAVGINGGPYGGGWASDHLPVQAVLRLSGERGSR</sequence>
<comment type="caution">
    <text evidence="2">The sequence shown here is derived from an EMBL/GenBank/DDBJ whole genome shotgun (WGS) entry which is preliminary data.</text>
</comment>
<reference evidence="2 3" key="1">
    <citation type="submission" date="2019-07" db="EMBL/GenBank/DDBJ databases">
        <title>Whole genome shotgun sequence of Microbacterium aerolatum NBRC 103071.</title>
        <authorList>
            <person name="Hosoyama A."/>
            <person name="Uohara A."/>
            <person name="Ohji S."/>
            <person name="Ichikawa N."/>
        </authorList>
    </citation>
    <scope>NUCLEOTIDE SEQUENCE [LARGE SCALE GENOMIC DNA]</scope>
    <source>
        <strain evidence="2 3">NBRC 103071</strain>
    </source>
</reference>
<organism evidence="2 3">
    <name type="scientific">Microbacterium aerolatum</name>
    <dbReference type="NCBI Taxonomy" id="153731"/>
    <lineage>
        <taxon>Bacteria</taxon>
        <taxon>Bacillati</taxon>
        <taxon>Actinomycetota</taxon>
        <taxon>Actinomycetes</taxon>
        <taxon>Micrococcales</taxon>
        <taxon>Microbacteriaceae</taxon>
        <taxon>Microbacterium</taxon>
    </lineage>
</organism>
<protein>
    <recommendedName>
        <fullName evidence="1">Endonuclease/exonuclease/phosphatase domain-containing protein</fullName>
    </recommendedName>
</protein>
<feature type="domain" description="Endonuclease/exonuclease/phosphatase" evidence="1">
    <location>
        <begin position="68"/>
        <end position="198"/>
    </location>
</feature>
<keyword evidence="3" id="KW-1185">Reference proteome</keyword>
<dbReference type="InterPro" id="IPR036691">
    <property type="entry name" value="Endo/exonu/phosph_ase_sf"/>
</dbReference>
<name>A0A511AA37_9MICO</name>
<proteinExistence type="predicted"/>
<dbReference type="AlphaFoldDB" id="A0A511AA37"/>
<dbReference type="SUPFAM" id="SSF56219">
    <property type="entry name" value="DNase I-like"/>
    <property type="match status" value="1"/>
</dbReference>
<evidence type="ECO:0000313" key="2">
    <source>
        <dbReference type="EMBL" id="GEK85048.1"/>
    </source>
</evidence>
<dbReference type="GO" id="GO:0003824">
    <property type="term" value="F:catalytic activity"/>
    <property type="evidence" value="ECO:0007669"/>
    <property type="project" value="InterPro"/>
</dbReference>
<dbReference type="Pfam" id="PF03372">
    <property type="entry name" value="Exo_endo_phos"/>
    <property type="match status" value="1"/>
</dbReference>
<evidence type="ECO:0000313" key="3">
    <source>
        <dbReference type="Proteomes" id="UP000321225"/>
    </source>
</evidence>
<dbReference type="Proteomes" id="UP000321225">
    <property type="component" value="Unassembled WGS sequence"/>
</dbReference>
<dbReference type="InterPro" id="IPR005135">
    <property type="entry name" value="Endo/exonuclease/phosphatase"/>
</dbReference>
<dbReference type="EMBL" id="BJUW01000001">
    <property type="protein sequence ID" value="GEK85048.1"/>
    <property type="molecule type" value="Genomic_DNA"/>
</dbReference>